<organism evidence="7 8">
    <name type="scientific">Denitromonas halophila</name>
    <dbReference type="NCBI Taxonomy" id="1629404"/>
    <lineage>
        <taxon>Bacteria</taxon>
        <taxon>Pseudomonadati</taxon>
        <taxon>Pseudomonadota</taxon>
        <taxon>Betaproteobacteria</taxon>
        <taxon>Rhodocyclales</taxon>
        <taxon>Zoogloeaceae</taxon>
        <taxon>Denitromonas</taxon>
    </lineage>
</organism>
<dbReference type="PANTHER" id="PTHR37422:SF13">
    <property type="entry name" value="LIPOPOLYSACCHARIDE BIOSYNTHESIS PROTEIN PA4999-RELATED"/>
    <property type="match status" value="1"/>
</dbReference>
<evidence type="ECO:0000256" key="1">
    <source>
        <dbReference type="ARBA" id="ARBA00004141"/>
    </source>
</evidence>
<dbReference type="Proteomes" id="UP000319502">
    <property type="component" value="Unassembled WGS sequence"/>
</dbReference>
<comment type="subcellular location">
    <subcellularLocation>
        <location evidence="1">Membrane</location>
        <topology evidence="1">Multi-pass membrane protein</topology>
    </subcellularLocation>
</comment>
<feature type="transmembrane region" description="Helical" evidence="5">
    <location>
        <begin position="344"/>
        <end position="366"/>
    </location>
</feature>
<feature type="transmembrane region" description="Helical" evidence="5">
    <location>
        <begin position="86"/>
        <end position="102"/>
    </location>
</feature>
<dbReference type="AlphaFoldDB" id="A0A557QXV9"/>
<feature type="transmembrane region" description="Helical" evidence="5">
    <location>
        <begin position="185"/>
        <end position="201"/>
    </location>
</feature>
<dbReference type="InterPro" id="IPR051533">
    <property type="entry name" value="WaaL-like"/>
</dbReference>
<dbReference type="InterPro" id="IPR007016">
    <property type="entry name" value="O-antigen_ligase-rel_domated"/>
</dbReference>
<gene>
    <name evidence="7" type="ORF">FHP91_08780</name>
</gene>
<dbReference type="PANTHER" id="PTHR37422">
    <property type="entry name" value="TEICHURONIC ACID BIOSYNTHESIS PROTEIN TUAE"/>
    <property type="match status" value="1"/>
</dbReference>
<evidence type="ECO:0000256" key="4">
    <source>
        <dbReference type="ARBA" id="ARBA00023136"/>
    </source>
</evidence>
<dbReference type="OrthoDB" id="5508566at2"/>
<feature type="transmembrane region" description="Helical" evidence="5">
    <location>
        <begin position="207"/>
        <end position="226"/>
    </location>
</feature>
<feature type="transmembrane region" description="Helical" evidence="5">
    <location>
        <begin position="238"/>
        <end position="256"/>
    </location>
</feature>
<comment type="caution">
    <text evidence="7">The sequence shown here is derived from an EMBL/GenBank/DDBJ whole genome shotgun (WGS) entry which is preliminary data.</text>
</comment>
<reference evidence="7 8" key="1">
    <citation type="submission" date="2019-07" db="EMBL/GenBank/DDBJ databases">
        <title>The pathways for chlorine oxyanion respiration interact through the shared metabolite chlorate.</title>
        <authorList>
            <person name="Barnum T.P."/>
            <person name="Cheng Y."/>
            <person name="Hill K.A."/>
            <person name="Lucas L.N."/>
            <person name="Carlson H.K."/>
            <person name="Coates J.D."/>
        </authorList>
    </citation>
    <scope>NUCLEOTIDE SEQUENCE [LARGE SCALE GENOMIC DNA]</scope>
    <source>
        <strain evidence="7 8">SFB-3</strain>
    </source>
</reference>
<feature type="transmembrane region" description="Helical" evidence="5">
    <location>
        <begin position="378"/>
        <end position="396"/>
    </location>
</feature>
<protein>
    <submittedName>
        <fullName evidence="7">O-antigen ligase family protein</fullName>
    </submittedName>
</protein>
<name>A0A557QXV9_9RHOO</name>
<evidence type="ECO:0000313" key="7">
    <source>
        <dbReference type="EMBL" id="TVO57750.1"/>
    </source>
</evidence>
<feature type="transmembrane region" description="Helical" evidence="5">
    <location>
        <begin position="54"/>
        <end position="74"/>
    </location>
</feature>
<dbReference type="EMBL" id="VMNK01000006">
    <property type="protein sequence ID" value="TVO57750.1"/>
    <property type="molecule type" value="Genomic_DNA"/>
</dbReference>
<accession>A0A557QXV9</accession>
<keyword evidence="7" id="KW-0436">Ligase</keyword>
<evidence type="ECO:0000313" key="8">
    <source>
        <dbReference type="Proteomes" id="UP000319502"/>
    </source>
</evidence>
<evidence type="ECO:0000259" key="6">
    <source>
        <dbReference type="Pfam" id="PF04932"/>
    </source>
</evidence>
<dbReference type="GO" id="GO:0016020">
    <property type="term" value="C:membrane"/>
    <property type="evidence" value="ECO:0007669"/>
    <property type="project" value="UniProtKB-SubCell"/>
</dbReference>
<evidence type="ECO:0000256" key="3">
    <source>
        <dbReference type="ARBA" id="ARBA00022989"/>
    </source>
</evidence>
<feature type="transmembrane region" description="Helical" evidence="5">
    <location>
        <begin position="114"/>
        <end position="131"/>
    </location>
</feature>
<feature type="transmembrane region" description="Helical" evidence="5">
    <location>
        <begin position="24"/>
        <end position="42"/>
    </location>
</feature>
<dbReference type="Pfam" id="PF04932">
    <property type="entry name" value="Wzy_C"/>
    <property type="match status" value="1"/>
</dbReference>
<dbReference type="RefSeq" id="WP_144309205.1">
    <property type="nucleotide sequence ID" value="NZ_VMNK01000006.1"/>
</dbReference>
<keyword evidence="3 5" id="KW-1133">Transmembrane helix</keyword>
<dbReference type="GO" id="GO:0016874">
    <property type="term" value="F:ligase activity"/>
    <property type="evidence" value="ECO:0007669"/>
    <property type="project" value="UniProtKB-KW"/>
</dbReference>
<evidence type="ECO:0000256" key="2">
    <source>
        <dbReference type="ARBA" id="ARBA00022692"/>
    </source>
</evidence>
<keyword evidence="2 5" id="KW-0812">Transmembrane</keyword>
<feature type="transmembrane region" description="Helical" evidence="5">
    <location>
        <begin position="151"/>
        <end position="173"/>
    </location>
</feature>
<proteinExistence type="predicted"/>
<feature type="domain" description="O-antigen ligase-related" evidence="6">
    <location>
        <begin position="192"/>
        <end position="356"/>
    </location>
</feature>
<keyword evidence="8" id="KW-1185">Reference proteome</keyword>
<evidence type="ECO:0000256" key="5">
    <source>
        <dbReference type="SAM" id="Phobius"/>
    </source>
</evidence>
<sequence length="429" mass="47370">MNWVHRIGVFGLGLFALTSVWKTAPGHIGIALCLPAIALALWQRRRVPWDTASALAAAVALWLCARYALQSWGGLAEPGLLTPKEVFIDWLFVPMFALLAILPCEDPVRRLRRLWMLAMLGFTLGVISFLWQRGLAVLWSGERLGFHLNRALGVGLYAGAFAVALTATARLWWSVTGALRWPARITGIALIALNLEVLLTAQNRSTYLALALVAAGAVASAVWRTLRNRNARPGQRRLALGLIGALVAGLLLAGNLDAVQQRIEAERATIETVLTEGLDAAPAASVTVRLRLWRYVLQRIPDAPWIGHGFGDVKDIIDRDVRPHAALLEGERYDQVHNSYLQTLWGQGLIGTALWIALSLVLIRDAVRAARTDHQRQLLLPAMWAVLAFTAVWAIFDYRLSHPDMRFFSILLLLSLRLLGQRPSTAVRA</sequence>
<keyword evidence="4 5" id="KW-0472">Membrane</keyword>